<comment type="caution">
    <text evidence="1">The sequence shown here is derived from an EMBL/GenBank/DDBJ whole genome shotgun (WGS) entry which is preliminary data.</text>
</comment>
<sequence>MEDKAHKALVCQSLALVLAALCTLVRAYVKVFIVKRVRLDDWLVFAAMALYVTYASMVIDSVTRGSLGEPTLHPEPRRASLAMFDWYLSSLVYPPVTLLTRASLCVFLLRLAAAPWHRAVVWATLALASLFSAFMFIILAAQCNPPSLMWSPLQWEHGENDGSSTSARSVSEGSCIDGRISVTAVWIYSLISALADWCLGLLPVFILRKSGLDTRAMTSIAFLLSLGIFAGIVIIIRLPYIENNSNLPRLYKLGDIVFWSALEPALGIMAVCAASFRPLFKTWALGRGITLYPNTGARSGGEHVGDGGVRNSAHHNQPHERLSSEPGDSAAGSAAGEGRLVGPKGGIQLRRFPVSASARAKRHGEAGQGERLVPNDSHV</sequence>
<dbReference type="EMBL" id="CM047940">
    <property type="protein sequence ID" value="KAI9904413.1"/>
    <property type="molecule type" value="Genomic_DNA"/>
</dbReference>
<proteinExistence type="predicted"/>
<evidence type="ECO:0000313" key="2">
    <source>
        <dbReference type="Proteomes" id="UP001163324"/>
    </source>
</evidence>
<reference evidence="1" key="1">
    <citation type="submission" date="2022-10" db="EMBL/GenBank/DDBJ databases">
        <title>Complete Genome of Trichothecium roseum strain YXFP-22015, a Plant Pathogen Isolated from Citrus.</title>
        <authorList>
            <person name="Wang Y."/>
            <person name="Zhu L."/>
        </authorList>
    </citation>
    <scope>NUCLEOTIDE SEQUENCE</scope>
    <source>
        <strain evidence="1">YXFP-22015</strain>
    </source>
</reference>
<keyword evidence="2" id="KW-1185">Reference proteome</keyword>
<accession>A0ACC0VF68</accession>
<name>A0ACC0VF68_9HYPO</name>
<dbReference type="Proteomes" id="UP001163324">
    <property type="component" value="Chromosome 1"/>
</dbReference>
<evidence type="ECO:0000313" key="1">
    <source>
        <dbReference type="EMBL" id="KAI9904413.1"/>
    </source>
</evidence>
<protein>
    <submittedName>
        <fullName evidence="1">Uncharacterized protein</fullName>
    </submittedName>
</protein>
<gene>
    <name evidence="1" type="ORF">N3K66_000942</name>
</gene>
<organism evidence="1 2">
    <name type="scientific">Trichothecium roseum</name>
    <dbReference type="NCBI Taxonomy" id="47278"/>
    <lineage>
        <taxon>Eukaryota</taxon>
        <taxon>Fungi</taxon>
        <taxon>Dikarya</taxon>
        <taxon>Ascomycota</taxon>
        <taxon>Pezizomycotina</taxon>
        <taxon>Sordariomycetes</taxon>
        <taxon>Hypocreomycetidae</taxon>
        <taxon>Hypocreales</taxon>
        <taxon>Hypocreales incertae sedis</taxon>
        <taxon>Trichothecium</taxon>
    </lineage>
</organism>